<accession>A0AAN1NUX8</accession>
<reference evidence="2 3" key="1">
    <citation type="journal article" date="2018" name="Int J Genomics">
        <title>Comparative Genomics Analysis of Plasmid pPV989-94 from a Clinical Isolate of Pantoea vagans PV989.</title>
        <authorList>
            <person name="Xu L."/>
            <person name="Yin M."/>
            <person name="Zhu T."/>
            <person name="Lu J."/>
            <person name="Bao Q."/>
        </authorList>
    </citation>
    <scope>NUCLEOTIDE SEQUENCE [LARGE SCALE GENOMIC DNA]</scope>
    <source>
        <strain evidence="2 3">PV989</strain>
    </source>
</reference>
<name>A0AAN1NUX8_9GAMM</name>
<keyword evidence="2" id="KW-0614">Plasmid</keyword>
<organism evidence="2 3">
    <name type="scientific">Pantoea vagans</name>
    <dbReference type="NCBI Taxonomy" id="470934"/>
    <lineage>
        <taxon>Bacteria</taxon>
        <taxon>Pseudomonadati</taxon>
        <taxon>Pseudomonadota</taxon>
        <taxon>Gammaproteobacteria</taxon>
        <taxon>Enterobacterales</taxon>
        <taxon>Erwiniaceae</taxon>
        <taxon>Pantoea</taxon>
    </lineage>
</organism>
<dbReference type="Pfam" id="PF12486">
    <property type="entry name" value="VasL"/>
    <property type="match status" value="1"/>
</dbReference>
<sequence length="148" mass="16636">MADAHALTTLAQLPPLWRQEYGFVLATRAEPGETETLKAQWQQYLLGNALPTESLSGWHQGMDGLQALTHRLNTPGERNGRYLTGSELKSMVFTITQNFSRSVPLEEQLYQLGQSENAESGRAAQLAQVDMQFTQLLNRYALIKNQIE</sequence>
<dbReference type="InterPro" id="IPR021069">
    <property type="entry name" value="ImpA_C"/>
</dbReference>
<dbReference type="Proteomes" id="UP000241538">
    <property type="component" value="Plasmid pPV989-508"/>
</dbReference>
<feature type="domain" description="ImpA C-terminal" evidence="1">
    <location>
        <begin position="6"/>
        <end position="142"/>
    </location>
</feature>
<gene>
    <name evidence="2" type="ORF">C9381_19740</name>
</gene>
<evidence type="ECO:0000313" key="3">
    <source>
        <dbReference type="Proteomes" id="UP000241538"/>
    </source>
</evidence>
<geneLocation type="plasmid" evidence="3">
    <name>ppv989-508</name>
</geneLocation>
<dbReference type="EMBL" id="CP028350">
    <property type="protein sequence ID" value="AVV39792.1"/>
    <property type="molecule type" value="Genomic_DNA"/>
</dbReference>
<evidence type="ECO:0000259" key="1">
    <source>
        <dbReference type="Pfam" id="PF12486"/>
    </source>
</evidence>
<protein>
    <recommendedName>
        <fullName evidence="1">ImpA C-terminal domain-containing protein</fullName>
    </recommendedName>
</protein>
<dbReference type="AlphaFoldDB" id="A0AAN1NUX8"/>
<proteinExistence type="predicted"/>
<evidence type="ECO:0000313" key="2">
    <source>
        <dbReference type="EMBL" id="AVV39792.1"/>
    </source>
</evidence>